<organism evidence="2 3">
    <name type="scientific">Burkholderia mallei (strain ATCC 23344)</name>
    <dbReference type="NCBI Taxonomy" id="243160"/>
    <lineage>
        <taxon>Bacteria</taxon>
        <taxon>Pseudomonadati</taxon>
        <taxon>Pseudomonadota</taxon>
        <taxon>Betaproteobacteria</taxon>
        <taxon>Burkholderiales</taxon>
        <taxon>Burkholderiaceae</taxon>
        <taxon>Burkholderia</taxon>
        <taxon>pseudomallei group</taxon>
    </lineage>
</organism>
<evidence type="ECO:0000313" key="2">
    <source>
        <dbReference type="EMBL" id="AAU46383.1"/>
    </source>
</evidence>
<reference evidence="2 3" key="1">
    <citation type="journal article" date="2004" name="Proc. Natl. Acad. Sci. U.S.A.">
        <title>Structural flexibility in the Burkholderia mallei genome.</title>
        <authorList>
            <person name="Nierman W.C."/>
            <person name="DeShazer D."/>
            <person name="Kim H.S."/>
            <person name="Tettelin H."/>
            <person name="Nelson K.E."/>
            <person name="Feldblyum T."/>
            <person name="Ulrich R.L."/>
            <person name="Ronning C.M."/>
            <person name="Brinkac L.M."/>
            <person name="Daugherty S.C."/>
            <person name="Davidsen T.D."/>
            <person name="Deboy R.T."/>
            <person name="Dimitrov G."/>
            <person name="Dodson R.J."/>
            <person name="Durkin A.S."/>
            <person name="Gwinn M.L."/>
            <person name="Haft D.H."/>
            <person name="Khouri H."/>
            <person name="Kolonay J.F."/>
            <person name="Madupu R."/>
            <person name="Mohammoud Y."/>
            <person name="Nelson W.C."/>
            <person name="Radune D."/>
            <person name="Romero C.M."/>
            <person name="Sarria S."/>
            <person name="Selengut J."/>
            <person name="Shamblin C."/>
            <person name="Sullivan S.A."/>
            <person name="White O."/>
            <person name="Yu Y."/>
            <person name="Zafar N."/>
            <person name="Zhou L."/>
            <person name="Fraser C.M."/>
        </authorList>
    </citation>
    <scope>NUCLEOTIDE SEQUENCE [LARGE SCALE GENOMIC DNA]</scope>
    <source>
        <strain evidence="2 3">ATCC 23344</strain>
    </source>
</reference>
<keyword evidence="3" id="KW-1185">Reference proteome</keyword>
<accession>A0A0H2WC27</accession>
<dbReference type="EMBL" id="CP000011">
    <property type="protein sequence ID" value="AAU46383.1"/>
    <property type="molecule type" value="Genomic_DNA"/>
</dbReference>
<sequence length="70" mass="7990">MLHRDSVEKVSSSILSLPGAFQKPRPSRRETPLRRVKSAAPARKITNLKGIRLIHRFILTSHLIFLAVYI</sequence>
<dbReference type="KEGG" id="bma:BMAA1260"/>
<feature type="region of interest" description="Disordered" evidence="1">
    <location>
        <begin position="17"/>
        <end position="36"/>
    </location>
</feature>
<evidence type="ECO:0000313" key="3">
    <source>
        <dbReference type="Proteomes" id="UP000006693"/>
    </source>
</evidence>
<gene>
    <name evidence="2" type="ordered locus">BMAA1260</name>
</gene>
<evidence type="ECO:0000256" key="1">
    <source>
        <dbReference type="SAM" id="MobiDB-lite"/>
    </source>
</evidence>
<protein>
    <submittedName>
        <fullName evidence="2">Uncharacterized protein</fullName>
    </submittedName>
</protein>
<name>A0A0H2WC27_BURMA</name>
<dbReference type="AlphaFoldDB" id="A0A0H2WC27"/>
<dbReference type="HOGENOM" id="CLU_203048_0_0_4"/>
<dbReference type="Proteomes" id="UP000006693">
    <property type="component" value="Chromosome 2"/>
</dbReference>
<proteinExistence type="predicted"/>